<dbReference type="Gene3D" id="3.40.50.1820">
    <property type="entry name" value="alpha/beta hydrolase"/>
    <property type="match status" value="2"/>
</dbReference>
<feature type="compositionally biased region" description="Low complexity" evidence="1">
    <location>
        <begin position="38"/>
        <end position="48"/>
    </location>
</feature>
<dbReference type="GO" id="GO:0005737">
    <property type="term" value="C:cytoplasm"/>
    <property type="evidence" value="ECO:0007669"/>
    <property type="project" value="InterPro"/>
</dbReference>
<dbReference type="EMBL" id="FNFF01000004">
    <property type="protein sequence ID" value="SDK10742.1"/>
    <property type="molecule type" value="Genomic_DNA"/>
</dbReference>
<dbReference type="SUPFAM" id="SSF53474">
    <property type="entry name" value="alpha/beta-Hydrolases"/>
    <property type="match status" value="1"/>
</dbReference>
<dbReference type="STRING" id="417292.SAMN05421806_104473"/>
<feature type="region of interest" description="Disordered" evidence="1">
    <location>
        <begin position="29"/>
        <end position="63"/>
    </location>
</feature>
<dbReference type="GO" id="GO:0004177">
    <property type="term" value="F:aminopeptidase activity"/>
    <property type="evidence" value="ECO:0007669"/>
    <property type="project" value="UniProtKB-EC"/>
</dbReference>
<protein>
    <submittedName>
        <fullName evidence="4">Alpha/beta hydrolase fold</fullName>
    </submittedName>
</protein>
<dbReference type="OrthoDB" id="9796770at2"/>
<proteinExistence type="predicted"/>
<dbReference type="GO" id="GO:0006508">
    <property type="term" value="P:proteolysis"/>
    <property type="evidence" value="ECO:0007669"/>
    <property type="project" value="InterPro"/>
</dbReference>
<keyword evidence="5" id="KW-1185">Reference proteome</keyword>
<dbReference type="PROSITE" id="PS51257">
    <property type="entry name" value="PROKAR_LIPOPROTEIN"/>
    <property type="match status" value="1"/>
</dbReference>
<keyword evidence="2" id="KW-0732">Signal</keyword>
<feature type="signal peptide" evidence="2">
    <location>
        <begin position="1"/>
        <end position="23"/>
    </location>
</feature>
<evidence type="ECO:0000259" key="3">
    <source>
        <dbReference type="Pfam" id="PF00561"/>
    </source>
</evidence>
<feature type="chain" id="PRO_5011718744" evidence="2">
    <location>
        <begin position="24"/>
        <end position="480"/>
    </location>
</feature>
<dbReference type="InterPro" id="IPR005944">
    <property type="entry name" value="Pro_iminopeptidase"/>
</dbReference>
<dbReference type="RefSeq" id="WP_093609889.1">
    <property type="nucleotide sequence ID" value="NZ_FNFF01000004.1"/>
</dbReference>
<dbReference type="InterPro" id="IPR000073">
    <property type="entry name" value="AB_hydrolase_1"/>
</dbReference>
<feature type="domain" description="AB hydrolase-1" evidence="3">
    <location>
        <begin position="106"/>
        <end position="464"/>
    </location>
</feature>
<accession>A0A1G8Z6M8</accession>
<organism evidence="4 5">
    <name type="scientific">Streptomyces indicus</name>
    <dbReference type="NCBI Taxonomy" id="417292"/>
    <lineage>
        <taxon>Bacteria</taxon>
        <taxon>Bacillati</taxon>
        <taxon>Actinomycetota</taxon>
        <taxon>Actinomycetes</taxon>
        <taxon>Kitasatosporales</taxon>
        <taxon>Streptomycetaceae</taxon>
        <taxon>Streptomyces</taxon>
    </lineage>
</organism>
<reference evidence="4 5" key="1">
    <citation type="submission" date="2016-10" db="EMBL/GenBank/DDBJ databases">
        <authorList>
            <person name="de Groot N.N."/>
        </authorList>
    </citation>
    <scope>NUCLEOTIDE SEQUENCE [LARGE SCALE GENOMIC DNA]</scope>
    <source>
        <strain evidence="4 5">CGMCC 4.5727</strain>
    </source>
</reference>
<dbReference type="InterPro" id="IPR029058">
    <property type="entry name" value="AB_hydrolase_fold"/>
</dbReference>
<evidence type="ECO:0000313" key="5">
    <source>
        <dbReference type="Proteomes" id="UP000199155"/>
    </source>
</evidence>
<dbReference type="PANTHER" id="PTHR43722">
    <property type="entry name" value="PROLINE IMINOPEPTIDASE"/>
    <property type="match status" value="1"/>
</dbReference>
<keyword evidence="4" id="KW-0378">Hydrolase</keyword>
<dbReference type="Pfam" id="PF00561">
    <property type="entry name" value="Abhydrolase_1"/>
    <property type="match status" value="1"/>
</dbReference>
<name>A0A1G8Z6M8_9ACTN</name>
<evidence type="ECO:0000256" key="1">
    <source>
        <dbReference type="SAM" id="MobiDB-lite"/>
    </source>
</evidence>
<gene>
    <name evidence="4" type="ORF">SAMN05421806_104473</name>
</gene>
<sequence>MAFTQRAGLFTAALISIAACTGAAPSAQGTAGAGQGTLQGTAGAAQGASGSGQGAGPRLVDPRPCPGLTDVTCSDLVVPLDRTGKQPGTLKLQVAAGNNTDAPRGVLLLLTGGPGQPGVIFYKSMAERLPEVVKQYRLVMIDQRGTGGGAIDCPALQKEVGSSDTAVPSKAAVTECAGLLGEKRNFYTTSDTVADFEDLRQALKAPKMTLDGVSYGTFTAAQYGLTHPRRTARLVLDSVVPSDGAGALYEDSLHHTRSVLRTACAEQNCGYDPAKDLAKVVRRDDNGVEVFSMLVVASIIDPKLSNPDLGFLDAIHRSAGGDTEPLNRLIKGFTTPDGTPVNQFSAGLHAATLCADTRFPWGGAAAPVEGRAQALRKAVQRIKPSYVWPFERATAGEQGIPQTCLPWPRSRPNPAPPHAVLTMPVLLLHGDRDLSTPVRWAKDLAAQTPRGELAVIEGAGHSVQRRSDAGARAAQEFLLR</sequence>
<evidence type="ECO:0000313" key="4">
    <source>
        <dbReference type="EMBL" id="SDK10742.1"/>
    </source>
</evidence>
<evidence type="ECO:0000256" key="2">
    <source>
        <dbReference type="SAM" id="SignalP"/>
    </source>
</evidence>
<dbReference type="Proteomes" id="UP000199155">
    <property type="component" value="Unassembled WGS sequence"/>
</dbReference>
<dbReference type="AlphaFoldDB" id="A0A1G8Z6M8"/>
<dbReference type="PANTHER" id="PTHR43722:SF1">
    <property type="entry name" value="PROLINE IMINOPEPTIDASE"/>
    <property type="match status" value="1"/>
</dbReference>